<keyword evidence="2" id="KW-1185">Reference proteome</keyword>
<dbReference type="AlphaFoldDB" id="A0A540M027"/>
<proteinExistence type="predicted"/>
<sequence>MVASRCLCCGKALRPSGSRSWAIMQFITSWANESPAAYSRDTGVRMQNL</sequence>
<dbReference type="Pfam" id="PF06749">
    <property type="entry name" value="DUF1218"/>
    <property type="match status" value="1"/>
</dbReference>
<evidence type="ECO:0000313" key="1">
    <source>
        <dbReference type="EMBL" id="TQD92094.1"/>
    </source>
</evidence>
<dbReference type="InterPro" id="IPR009606">
    <property type="entry name" value="DEAL/Modifying_wall_lignin1/2"/>
</dbReference>
<reference evidence="1 2" key="1">
    <citation type="journal article" date="2019" name="G3 (Bethesda)">
        <title>Sequencing of a Wild Apple (Malus baccata) Genome Unravels the Differences Between Cultivated and Wild Apple Species Regarding Disease Resistance and Cold Tolerance.</title>
        <authorList>
            <person name="Chen X."/>
        </authorList>
    </citation>
    <scope>NUCLEOTIDE SEQUENCE [LARGE SCALE GENOMIC DNA]</scope>
    <source>
        <strain evidence="2">cv. Shandingzi</strain>
        <tissue evidence="1">Leaves</tissue>
    </source>
</reference>
<accession>A0A540M027</accession>
<protein>
    <submittedName>
        <fullName evidence="1">Uncharacterized protein</fullName>
    </submittedName>
</protein>
<evidence type="ECO:0000313" key="2">
    <source>
        <dbReference type="Proteomes" id="UP000315295"/>
    </source>
</evidence>
<organism evidence="1 2">
    <name type="scientific">Malus baccata</name>
    <name type="common">Siberian crab apple</name>
    <name type="synonym">Pyrus baccata</name>
    <dbReference type="NCBI Taxonomy" id="106549"/>
    <lineage>
        <taxon>Eukaryota</taxon>
        <taxon>Viridiplantae</taxon>
        <taxon>Streptophyta</taxon>
        <taxon>Embryophyta</taxon>
        <taxon>Tracheophyta</taxon>
        <taxon>Spermatophyta</taxon>
        <taxon>Magnoliopsida</taxon>
        <taxon>eudicotyledons</taxon>
        <taxon>Gunneridae</taxon>
        <taxon>Pentapetalae</taxon>
        <taxon>rosids</taxon>
        <taxon>fabids</taxon>
        <taxon>Rosales</taxon>
        <taxon>Rosaceae</taxon>
        <taxon>Amygdaloideae</taxon>
        <taxon>Maleae</taxon>
        <taxon>Malus</taxon>
    </lineage>
</organism>
<dbReference type="EMBL" id="VIEB01000401">
    <property type="protein sequence ID" value="TQD92094.1"/>
    <property type="molecule type" value="Genomic_DNA"/>
</dbReference>
<gene>
    <name evidence="1" type="ORF">C1H46_022326</name>
</gene>
<name>A0A540M027_MALBA</name>
<comment type="caution">
    <text evidence="1">The sequence shown here is derived from an EMBL/GenBank/DDBJ whole genome shotgun (WGS) entry which is preliminary data.</text>
</comment>
<dbReference type="Proteomes" id="UP000315295">
    <property type="component" value="Unassembled WGS sequence"/>
</dbReference>